<keyword evidence="2" id="KW-0732">Signal</keyword>
<evidence type="ECO:0000256" key="2">
    <source>
        <dbReference type="SAM" id="SignalP"/>
    </source>
</evidence>
<accession>A0A6P5GGY0</accession>
<protein>
    <submittedName>
        <fullName evidence="4">Uncharacterized protein LOC109723301</fullName>
    </submittedName>
</protein>
<feature type="chain" id="PRO_5028220845" evidence="2">
    <location>
        <begin position="30"/>
        <end position="104"/>
    </location>
</feature>
<dbReference type="GeneID" id="109723301"/>
<feature type="signal peptide" evidence="2">
    <location>
        <begin position="1"/>
        <end position="29"/>
    </location>
</feature>
<reference evidence="4" key="2">
    <citation type="submission" date="2025-08" db="UniProtKB">
        <authorList>
            <consortium name="RefSeq"/>
        </authorList>
    </citation>
    <scope>IDENTIFICATION</scope>
    <source>
        <tissue evidence="4">Leaf</tissue>
    </source>
</reference>
<keyword evidence="3" id="KW-1185">Reference proteome</keyword>
<dbReference type="AlphaFoldDB" id="A0A6P5GGY0"/>
<proteinExistence type="predicted"/>
<gene>
    <name evidence="4" type="primary">LOC109723301</name>
</gene>
<organism evidence="3 4">
    <name type="scientific">Ananas comosus</name>
    <name type="common">Pineapple</name>
    <name type="synonym">Ananas ananas</name>
    <dbReference type="NCBI Taxonomy" id="4615"/>
    <lineage>
        <taxon>Eukaryota</taxon>
        <taxon>Viridiplantae</taxon>
        <taxon>Streptophyta</taxon>
        <taxon>Embryophyta</taxon>
        <taxon>Tracheophyta</taxon>
        <taxon>Spermatophyta</taxon>
        <taxon>Magnoliopsida</taxon>
        <taxon>Liliopsida</taxon>
        <taxon>Poales</taxon>
        <taxon>Bromeliaceae</taxon>
        <taxon>Bromelioideae</taxon>
        <taxon>Ananas</taxon>
    </lineage>
</organism>
<evidence type="ECO:0000313" key="3">
    <source>
        <dbReference type="Proteomes" id="UP000515123"/>
    </source>
</evidence>
<dbReference type="OrthoDB" id="696564at2759"/>
<name>A0A6P5GGY0_ANACO</name>
<evidence type="ECO:0000256" key="1">
    <source>
        <dbReference type="SAM" id="MobiDB-lite"/>
    </source>
</evidence>
<evidence type="ECO:0000313" key="4">
    <source>
        <dbReference type="RefSeq" id="XP_020107214.1"/>
    </source>
</evidence>
<reference evidence="3" key="1">
    <citation type="journal article" date="2015" name="Nat. Genet.">
        <title>The pineapple genome and the evolution of CAM photosynthesis.</title>
        <authorList>
            <person name="Ming R."/>
            <person name="VanBuren R."/>
            <person name="Wai C.M."/>
            <person name="Tang H."/>
            <person name="Schatz M.C."/>
            <person name="Bowers J.E."/>
            <person name="Lyons E."/>
            <person name="Wang M.L."/>
            <person name="Chen J."/>
            <person name="Biggers E."/>
            <person name="Zhang J."/>
            <person name="Huang L."/>
            <person name="Zhang L."/>
            <person name="Miao W."/>
            <person name="Zhang J."/>
            <person name="Ye Z."/>
            <person name="Miao C."/>
            <person name="Lin Z."/>
            <person name="Wang H."/>
            <person name="Zhou H."/>
            <person name="Yim W.C."/>
            <person name="Priest H.D."/>
            <person name="Zheng C."/>
            <person name="Woodhouse M."/>
            <person name="Edger P.P."/>
            <person name="Guyot R."/>
            <person name="Guo H.B."/>
            <person name="Guo H."/>
            <person name="Zheng G."/>
            <person name="Singh R."/>
            <person name="Sharma A."/>
            <person name="Min X."/>
            <person name="Zheng Y."/>
            <person name="Lee H."/>
            <person name="Gurtowski J."/>
            <person name="Sedlazeck F.J."/>
            <person name="Harkess A."/>
            <person name="McKain M.R."/>
            <person name="Liao Z."/>
            <person name="Fang J."/>
            <person name="Liu J."/>
            <person name="Zhang X."/>
            <person name="Zhang Q."/>
            <person name="Hu W."/>
            <person name="Qin Y."/>
            <person name="Wang K."/>
            <person name="Chen L.Y."/>
            <person name="Shirley N."/>
            <person name="Lin Y.R."/>
            <person name="Liu L.Y."/>
            <person name="Hernandez A.G."/>
            <person name="Wright C.L."/>
            <person name="Bulone V."/>
            <person name="Tuskan G.A."/>
            <person name="Heath K."/>
            <person name="Zee F."/>
            <person name="Moore P.H."/>
            <person name="Sunkar R."/>
            <person name="Leebens-Mack J.H."/>
            <person name="Mockler T."/>
            <person name="Bennetzen J.L."/>
            <person name="Freeling M."/>
            <person name="Sankoff D."/>
            <person name="Paterson A.H."/>
            <person name="Zhu X."/>
            <person name="Yang X."/>
            <person name="Smith J.A."/>
            <person name="Cushman J.C."/>
            <person name="Paull R.E."/>
            <person name="Yu Q."/>
        </authorList>
    </citation>
    <scope>NUCLEOTIDE SEQUENCE [LARGE SCALE GENOMIC DNA]</scope>
    <source>
        <strain evidence="3">cv. F153</strain>
    </source>
</reference>
<feature type="region of interest" description="Disordered" evidence="1">
    <location>
        <begin position="85"/>
        <end position="104"/>
    </location>
</feature>
<dbReference type="Proteomes" id="UP000515123">
    <property type="component" value="Linkage group 17"/>
</dbReference>
<dbReference type="RefSeq" id="XP_020107214.1">
    <property type="nucleotide sequence ID" value="XM_020251625.1"/>
</dbReference>
<sequence>MGRFRLILQSFSLLLPLLLLVVLSLGVEGIRLGCSGGIGCLNYDTAPSVNYEYGASKEAVMRGFYREGVVGTATATAVAEELRWVPSGPDPLHHNGSPKKPQTP</sequence>